<reference evidence="2 3" key="1">
    <citation type="submission" date="2019-07" db="EMBL/GenBank/DDBJ databases">
        <title>Whole genome shotgun sequence of Methylobacterium gnaphalii NBRC 107716.</title>
        <authorList>
            <person name="Hosoyama A."/>
            <person name="Uohara A."/>
            <person name="Ohji S."/>
            <person name="Ichikawa N."/>
        </authorList>
    </citation>
    <scope>NUCLEOTIDE SEQUENCE [LARGE SCALE GENOMIC DNA]</scope>
    <source>
        <strain evidence="2 3">NBRC 107716</strain>
    </source>
</reference>
<dbReference type="EMBL" id="BJZV01000030">
    <property type="protein sequence ID" value="GEP12157.1"/>
    <property type="molecule type" value="Genomic_DNA"/>
</dbReference>
<evidence type="ECO:0000313" key="3">
    <source>
        <dbReference type="Proteomes" id="UP000321750"/>
    </source>
</evidence>
<evidence type="ECO:0000313" key="2">
    <source>
        <dbReference type="EMBL" id="GEP12157.1"/>
    </source>
</evidence>
<keyword evidence="1" id="KW-0732">Signal</keyword>
<proteinExistence type="predicted"/>
<evidence type="ECO:0008006" key="4">
    <source>
        <dbReference type="Google" id="ProtNLM"/>
    </source>
</evidence>
<dbReference type="InterPro" id="IPR009333">
    <property type="entry name" value="DUF992"/>
</dbReference>
<feature type="chain" id="PRO_5021931447" description="DUF992 domain-containing protein" evidence="1">
    <location>
        <begin position="23"/>
        <end position="155"/>
    </location>
</feature>
<feature type="signal peptide" evidence="1">
    <location>
        <begin position="1"/>
        <end position="22"/>
    </location>
</feature>
<protein>
    <recommendedName>
        <fullName evidence="4">DUF992 domain-containing protein</fullName>
    </recommendedName>
</protein>
<dbReference type="Proteomes" id="UP000321750">
    <property type="component" value="Unassembled WGS sequence"/>
</dbReference>
<keyword evidence="3" id="KW-1185">Reference proteome</keyword>
<sequence>MRSIAPAILGIALGAGASYAHANRTEAVEQVVGTLTCVTRPELSIVFGRSPFADCAFIAERGDVRQAYQAVLRASDPTLQVEAVQKIVWRVRTRDGSSRPAMLQGAFRAVTDPADRNRSIFAGQFADLEIVSHSRRSINAFARGAARIDLAAVDN</sequence>
<dbReference type="RefSeq" id="WP_170246080.1">
    <property type="nucleotide sequence ID" value="NZ_BJZV01000030.1"/>
</dbReference>
<name>A0A512JQC4_9HYPH</name>
<accession>A0A512JQC4</accession>
<organism evidence="2 3">
    <name type="scientific">Methylobacterium gnaphalii</name>
    <dbReference type="NCBI Taxonomy" id="1010610"/>
    <lineage>
        <taxon>Bacteria</taxon>
        <taxon>Pseudomonadati</taxon>
        <taxon>Pseudomonadota</taxon>
        <taxon>Alphaproteobacteria</taxon>
        <taxon>Hyphomicrobiales</taxon>
        <taxon>Methylobacteriaceae</taxon>
        <taxon>Methylobacterium</taxon>
    </lineage>
</organism>
<gene>
    <name evidence="2" type="ORF">MGN01_40020</name>
</gene>
<dbReference type="Pfam" id="PF06186">
    <property type="entry name" value="DUF992"/>
    <property type="match status" value="1"/>
</dbReference>
<comment type="caution">
    <text evidence="2">The sequence shown here is derived from an EMBL/GenBank/DDBJ whole genome shotgun (WGS) entry which is preliminary data.</text>
</comment>
<dbReference type="AlphaFoldDB" id="A0A512JQC4"/>
<evidence type="ECO:0000256" key="1">
    <source>
        <dbReference type="SAM" id="SignalP"/>
    </source>
</evidence>